<dbReference type="AlphaFoldDB" id="A0A941HY90"/>
<accession>A0A941HY90</accession>
<reference evidence="1" key="1">
    <citation type="submission" date="2021-04" db="EMBL/GenBank/DDBJ databases">
        <title>Draft genome assembly of strain Phenylobacterium sp. 20VBR1 using MiniION and Illumina platforms.</title>
        <authorList>
            <person name="Thomas F.A."/>
            <person name="Krishnan K.P."/>
            <person name="Sinha R.K."/>
        </authorList>
    </citation>
    <scope>NUCLEOTIDE SEQUENCE</scope>
    <source>
        <strain evidence="1">20VBR1</strain>
    </source>
</reference>
<dbReference type="EMBL" id="JAGSGD010000003">
    <property type="protein sequence ID" value="MBR7621841.1"/>
    <property type="molecule type" value="Genomic_DNA"/>
</dbReference>
<evidence type="ECO:0000313" key="1">
    <source>
        <dbReference type="EMBL" id="MBR7621841.1"/>
    </source>
</evidence>
<name>A0A941HY90_9CAUL</name>
<proteinExistence type="predicted"/>
<gene>
    <name evidence="1" type="ORF">JKL49_20790</name>
</gene>
<protein>
    <submittedName>
        <fullName evidence="1">Uncharacterized protein</fullName>
    </submittedName>
</protein>
<evidence type="ECO:0000313" key="2">
    <source>
        <dbReference type="Proteomes" id="UP000622580"/>
    </source>
</evidence>
<comment type="caution">
    <text evidence="1">The sequence shown here is derived from an EMBL/GenBank/DDBJ whole genome shotgun (WGS) entry which is preliminary data.</text>
</comment>
<keyword evidence="2" id="KW-1185">Reference proteome</keyword>
<dbReference type="RefSeq" id="WP_215343354.1">
    <property type="nucleotide sequence ID" value="NZ_JAGSGD010000003.1"/>
</dbReference>
<sequence length="122" mass="14197">MKIRPNAEFCAAFPDDAIWDDNGELVQAGGRNVAEMLAEVLRRNAYEVTSPKHQHEHGWDFEAKTRRAKFWLQVSDGGDEFSLMTQDWTLRLWPDRTHHAGLLDILDLAMRQDGRFSQIRWS</sequence>
<organism evidence="1 2">
    <name type="scientific">Phenylobacterium glaciei</name>
    <dbReference type="NCBI Taxonomy" id="2803784"/>
    <lineage>
        <taxon>Bacteria</taxon>
        <taxon>Pseudomonadati</taxon>
        <taxon>Pseudomonadota</taxon>
        <taxon>Alphaproteobacteria</taxon>
        <taxon>Caulobacterales</taxon>
        <taxon>Caulobacteraceae</taxon>
        <taxon>Phenylobacterium</taxon>
    </lineage>
</organism>
<dbReference type="Proteomes" id="UP000622580">
    <property type="component" value="Unassembled WGS sequence"/>
</dbReference>